<evidence type="ECO:0000256" key="6">
    <source>
        <dbReference type="ARBA" id="ARBA00022801"/>
    </source>
</evidence>
<gene>
    <name evidence="14" type="ORF">F6S87_03545</name>
</gene>
<dbReference type="GO" id="GO:0005507">
    <property type="term" value="F:copper ion binding"/>
    <property type="evidence" value="ECO:0007669"/>
    <property type="project" value="TreeGrafter"/>
</dbReference>
<keyword evidence="12" id="KW-0175">Coiled coil</keyword>
<organism evidence="14 15">
    <name type="scientific">Bifidobacterium choloepi</name>
    <dbReference type="NCBI Taxonomy" id="2614131"/>
    <lineage>
        <taxon>Bacteria</taxon>
        <taxon>Bacillati</taxon>
        <taxon>Actinomycetota</taxon>
        <taxon>Actinomycetes</taxon>
        <taxon>Bifidobacteriales</taxon>
        <taxon>Bifidobacteriaceae</taxon>
        <taxon>Bifidobacterium</taxon>
    </lineage>
</organism>
<dbReference type="GO" id="GO:0017061">
    <property type="term" value="F:S-methyl-5-thioadenosine phosphorylase activity"/>
    <property type="evidence" value="ECO:0007669"/>
    <property type="project" value="UniProtKB-EC"/>
</dbReference>
<evidence type="ECO:0000256" key="1">
    <source>
        <dbReference type="ARBA" id="ARBA00000553"/>
    </source>
</evidence>
<evidence type="ECO:0000256" key="10">
    <source>
        <dbReference type="ARBA" id="ARBA00048968"/>
    </source>
</evidence>
<keyword evidence="6" id="KW-0378">Hydrolase</keyword>
<protein>
    <submittedName>
        <fullName evidence="14">Polyphenol oxidase family protein</fullName>
    </submittedName>
</protein>
<evidence type="ECO:0000256" key="12">
    <source>
        <dbReference type="SAM" id="Coils"/>
    </source>
</evidence>
<dbReference type="Pfam" id="PF02578">
    <property type="entry name" value="Cu-oxidase_4"/>
    <property type="match status" value="2"/>
</dbReference>
<keyword evidence="15" id="KW-1185">Reference proteome</keyword>
<dbReference type="PANTHER" id="PTHR30616">
    <property type="entry name" value="UNCHARACTERIZED PROTEIN YFIH"/>
    <property type="match status" value="1"/>
</dbReference>
<evidence type="ECO:0000313" key="14">
    <source>
        <dbReference type="EMBL" id="NEG69702.1"/>
    </source>
</evidence>
<proteinExistence type="inferred from homology"/>
<keyword evidence="7" id="KW-0862">Zinc</keyword>
<evidence type="ECO:0000256" key="8">
    <source>
        <dbReference type="ARBA" id="ARBA00023008"/>
    </source>
</evidence>
<evidence type="ECO:0000256" key="7">
    <source>
        <dbReference type="ARBA" id="ARBA00022833"/>
    </source>
</evidence>
<dbReference type="AlphaFoldDB" id="A0A6I5NLQ4"/>
<keyword evidence="8" id="KW-0186">Copper</keyword>
<dbReference type="SUPFAM" id="SSF64438">
    <property type="entry name" value="CNF1/YfiH-like putative cysteine hydrolases"/>
    <property type="match status" value="2"/>
</dbReference>
<comment type="catalytic activity">
    <reaction evidence="11">
        <text>S-methyl-5'-thioadenosine + phosphate = 5-(methylsulfanyl)-alpha-D-ribose 1-phosphate + adenine</text>
        <dbReference type="Rhea" id="RHEA:11852"/>
        <dbReference type="ChEBI" id="CHEBI:16708"/>
        <dbReference type="ChEBI" id="CHEBI:17509"/>
        <dbReference type="ChEBI" id="CHEBI:43474"/>
        <dbReference type="ChEBI" id="CHEBI:58533"/>
        <dbReference type="EC" id="2.4.2.28"/>
    </reaction>
    <physiologicalReaction direction="left-to-right" evidence="11">
        <dbReference type="Rhea" id="RHEA:11853"/>
    </physiologicalReaction>
</comment>
<dbReference type="Gene3D" id="3.60.140.10">
    <property type="entry name" value="CNF1/YfiH-like putative cysteine hydrolases"/>
    <property type="match status" value="1"/>
</dbReference>
<comment type="function">
    <text evidence="2">Purine nucleoside enzyme that catalyzes the phosphorolysis of adenosine and inosine nucleosides, yielding D-ribose 1-phosphate and the respective free bases, adenine and hypoxanthine. Also catalyzes the phosphorolysis of S-methyl-5'-thioadenosine into adenine and S-methyl-5-thio-alpha-D-ribose 1-phosphate. Also has adenosine deaminase activity.</text>
</comment>
<feature type="region of interest" description="Disordered" evidence="13">
    <location>
        <begin position="63"/>
        <end position="101"/>
    </location>
</feature>
<accession>A0A6I5NLQ4</accession>
<dbReference type="InterPro" id="IPR038371">
    <property type="entry name" value="Cu_polyphenol_OxRdtase_sf"/>
</dbReference>
<evidence type="ECO:0000256" key="3">
    <source>
        <dbReference type="ARBA" id="ARBA00007353"/>
    </source>
</evidence>
<evidence type="ECO:0000256" key="13">
    <source>
        <dbReference type="SAM" id="MobiDB-lite"/>
    </source>
</evidence>
<dbReference type="EMBL" id="VYSG01000001">
    <property type="protein sequence ID" value="NEG69702.1"/>
    <property type="molecule type" value="Genomic_DNA"/>
</dbReference>
<feature type="region of interest" description="Disordered" evidence="13">
    <location>
        <begin position="232"/>
        <end position="268"/>
    </location>
</feature>
<feature type="coiled-coil region" evidence="12">
    <location>
        <begin position="16"/>
        <end position="58"/>
    </location>
</feature>
<evidence type="ECO:0000313" key="15">
    <source>
        <dbReference type="Proteomes" id="UP000469292"/>
    </source>
</evidence>
<evidence type="ECO:0000256" key="4">
    <source>
        <dbReference type="ARBA" id="ARBA00022679"/>
    </source>
</evidence>
<evidence type="ECO:0000256" key="11">
    <source>
        <dbReference type="ARBA" id="ARBA00049893"/>
    </source>
</evidence>
<dbReference type="InterPro" id="IPR011324">
    <property type="entry name" value="Cytotoxic_necrot_fac-like_cat"/>
</dbReference>
<comment type="catalytic activity">
    <reaction evidence="9">
        <text>adenosine + H2O + H(+) = inosine + NH4(+)</text>
        <dbReference type="Rhea" id="RHEA:24408"/>
        <dbReference type="ChEBI" id="CHEBI:15377"/>
        <dbReference type="ChEBI" id="CHEBI:15378"/>
        <dbReference type="ChEBI" id="CHEBI:16335"/>
        <dbReference type="ChEBI" id="CHEBI:17596"/>
        <dbReference type="ChEBI" id="CHEBI:28938"/>
        <dbReference type="EC" id="3.5.4.4"/>
    </reaction>
    <physiologicalReaction direction="left-to-right" evidence="9">
        <dbReference type="Rhea" id="RHEA:24409"/>
    </physiologicalReaction>
</comment>
<sequence length="495" mass="51698">MTEHNSDGGDADDIEAFEAQEAIEEAEQIVDREAAKDNKEEAEEAAELSRALGEAINEAIAKAKESHAAGKGKEAGDDSRDSSAAPDASSDTTTLPDGTSIQITSVSDAAAAKNADGTETGIIDDTKIAPVDEHGNPIPVTIPIALAPGISVVYTTRLGGVSTGDYGNFNLGGKGGDDPDAIRRNREALANEIGAKLSLICQVHSGEAVDVDDVFTENRAFGFDASGTVARPDRPVVPPLPEVPTVSTPVGELPADEVTPGDNPGIPVDDGTVSTTVDDVEDVAGDDVQIIEGDAQVTTRSGIALGMFAADCLPVLLADPEAGVIGAAHCGRLGLQKGVIRAAVAMMIEKGARPERIVATLGPAICGDCYEVGQDIADAFDQQFDGTYTLTRFGGAGIDINRAAIEELAAAGITADRIVSSQPRVLAATQYLAQDPELQQLCKDDNEGDPALDERLANIRHSMCTLENPLWFSHRRAQLAHKAHEGRMLALIVKQ</sequence>
<comment type="caution">
    <text evidence="14">The sequence shown here is derived from an EMBL/GenBank/DDBJ whole genome shotgun (WGS) entry which is preliminary data.</text>
</comment>
<comment type="catalytic activity">
    <reaction evidence="10">
        <text>adenosine + phosphate = alpha-D-ribose 1-phosphate + adenine</text>
        <dbReference type="Rhea" id="RHEA:27642"/>
        <dbReference type="ChEBI" id="CHEBI:16335"/>
        <dbReference type="ChEBI" id="CHEBI:16708"/>
        <dbReference type="ChEBI" id="CHEBI:43474"/>
        <dbReference type="ChEBI" id="CHEBI:57720"/>
        <dbReference type="EC" id="2.4.2.1"/>
    </reaction>
    <physiologicalReaction direction="left-to-right" evidence="10">
        <dbReference type="Rhea" id="RHEA:27643"/>
    </physiologicalReaction>
</comment>
<feature type="compositionally biased region" description="Basic and acidic residues" evidence="13">
    <location>
        <begin position="63"/>
        <end position="81"/>
    </location>
</feature>
<dbReference type="CDD" id="cd16833">
    <property type="entry name" value="YfiH"/>
    <property type="match status" value="1"/>
</dbReference>
<name>A0A6I5NLQ4_9BIFI</name>
<evidence type="ECO:0000256" key="5">
    <source>
        <dbReference type="ARBA" id="ARBA00022723"/>
    </source>
</evidence>
<feature type="compositionally biased region" description="Low complexity" evidence="13">
    <location>
        <begin position="82"/>
        <end position="94"/>
    </location>
</feature>
<dbReference type="PANTHER" id="PTHR30616:SF2">
    <property type="entry name" value="PURINE NUCLEOSIDE PHOSPHORYLASE LACC1"/>
    <property type="match status" value="1"/>
</dbReference>
<dbReference type="Proteomes" id="UP000469292">
    <property type="component" value="Unassembled WGS sequence"/>
</dbReference>
<evidence type="ECO:0000256" key="9">
    <source>
        <dbReference type="ARBA" id="ARBA00047989"/>
    </source>
</evidence>
<reference evidence="14 15" key="1">
    <citation type="submission" date="2019-09" db="EMBL/GenBank/DDBJ databases">
        <title>Phylogenetic characterization of a novel taxon of the genus Bifidobacterium: Bifidobacterium choloepi sp. nov.</title>
        <authorList>
            <person name="Modesto M."/>
            <person name="Satti M."/>
        </authorList>
    </citation>
    <scope>NUCLEOTIDE SEQUENCE [LARGE SCALE GENOMIC DNA]</scope>
    <source>
        <strain evidence="14 15">BRDM6</strain>
    </source>
</reference>
<evidence type="ECO:0000256" key="2">
    <source>
        <dbReference type="ARBA" id="ARBA00003215"/>
    </source>
</evidence>
<dbReference type="GO" id="GO:0016787">
    <property type="term" value="F:hydrolase activity"/>
    <property type="evidence" value="ECO:0007669"/>
    <property type="project" value="UniProtKB-KW"/>
</dbReference>
<keyword evidence="5" id="KW-0479">Metal-binding</keyword>
<keyword evidence="4" id="KW-0808">Transferase</keyword>
<dbReference type="InterPro" id="IPR003730">
    <property type="entry name" value="Cu_polyphenol_OxRdtase"/>
</dbReference>
<comment type="catalytic activity">
    <reaction evidence="1">
        <text>inosine + phosphate = alpha-D-ribose 1-phosphate + hypoxanthine</text>
        <dbReference type="Rhea" id="RHEA:27646"/>
        <dbReference type="ChEBI" id="CHEBI:17368"/>
        <dbReference type="ChEBI" id="CHEBI:17596"/>
        <dbReference type="ChEBI" id="CHEBI:43474"/>
        <dbReference type="ChEBI" id="CHEBI:57720"/>
        <dbReference type="EC" id="2.4.2.1"/>
    </reaction>
    <physiologicalReaction direction="left-to-right" evidence="1">
        <dbReference type="Rhea" id="RHEA:27647"/>
    </physiologicalReaction>
</comment>
<comment type="similarity">
    <text evidence="3">Belongs to the purine nucleoside phosphorylase YfiH/LACC1 family.</text>
</comment>